<dbReference type="STRING" id="1915.SLINC_0150"/>
<dbReference type="InterPro" id="IPR038717">
    <property type="entry name" value="Tc1-like_DDE_dom"/>
</dbReference>
<reference evidence="2 3" key="1">
    <citation type="submission" date="2016-07" db="EMBL/GenBank/DDBJ databases">
        <title>Enhancement of antibiotic productionsby engineered nitrateutilization in actinobacteria.</title>
        <authorList>
            <person name="Meng S.C."/>
        </authorList>
    </citation>
    <scope>NUCLEOTIDE SEQUENCE [LARGE SCALE GENOMIC DNA]</scope>
    <source>
        <strain evidence="2 3">NRRL 2936</strain>
    </source>
</reference>
<proteinExistence type="predicted"/>
<dbReference type="InterPro" id="IPR047655">
    <property type="entry name" value="Transpos_IS630-like"/>
</dbReference>
<dbReference type="InterPro" id="IPR009057">
    <property type="entry name" value="Homeodomain-like_sf"/>
</dbReference>
<dbReference type="Gene3D" id="3.30.420.10">
    <property type="entry name" value="Ribonuclease H-like superfamily/Ribonuclease H"/>
    <property type="match status" value="1"/>
</dbReference>
<dbReference type="PATRIC" id="fig|1915.4.peg.207"/>
<dbReference type="SUPFAM" id="SSF53098">
    <property type="entry name" value="Ribonuclease H-like"/>
    <property type="match status" value="1"/>
</dbReference>
<dbReference type="KEGG" id="sls:SLINC_0150"/>
<dbReference type="Proteomes" id="UP000092598">
    <property type="component" value="Chromosome"/>
</dbReference>
<dbReference type="Pfam" id="PF13358">
    <property type="entry name" value="DDE_3"/>
    <property type="match status" value="1"/>
</dbReference>
<sequence length="409" mass="46146">MLACADGAPNARVAAEVGVTVSTVRKWRGKFAAERLAGLEDAARIGRPKADLVLSEAERDQLTRWARRAKTAQYLALRARIVLRCAEGGTNRQAAIDLGVDESTVERWRARFITKRLDGLSDEPRVGRPPSILPDQVEDVIVATLESTPGKDTHWSRASMAQRTGLSKSTIGRIWKRFDLKPHLQDSFKLSTDPQFVAKVVDVVGLYHHPPEKAVVLCVDEKSQIQALDRSQLVLPMMPGMPERRTHDYYRHGITSLFAAFNIADGTVISELHRRHRAIEFKKFLVIIDKAVPASLDVHLVCDNYATHNTAEIRTWLRKHPRFHVHFTPTGSSWMNQVERWFGLLTDKLIRRGVHTSVKALEDDIAGWIDTWNENPQPFIWTKTADEILSSLADYLTKVGTNSQKAEKN</sequence>
<dbReference type="NCBIfam" id="NF033545">
    <property type="entry name" value="transpos_IS630"/>
    <property type="match status" value="1"/>
</dbReference>
<organism evidence="2 3">
    <name type="scientific">Streptomyces lincolnensis</name>
    <dbReference type="NCBI Taxonomy" id="1915"/>
    <lineage>
        <taxon>Bacteria</taxon>
        <taxon>Bacillati</taxon>
        <taxon>Actinomycetota</taxon>
        <taxon>Actinomycetes</taxon>
        <taxon>Kitasatosporales</taxon>
        <taxon>Streptomycetaceae</taxon>
        <taxon>Streptomyces</taxon>
    </lineage>
</organism>
<name>A0A1B1M1Q0_STRLN</name>
<dbReference type="Pfam" id="PF13551">
    <property type="entry name" value="HTH_29"/>
    <property type="match status" value="1"/>
</dbReference>
<dbReference type="GO" id="GO:0003676">
    <property type="term" value="F:nucleic acid binding"/>
    <property type="evidence" value="ECO:0007669"/>
    <property type="project" value="InterPro"/>
</dbReference>
<dbReference type="SUPFAM" id="SSF46689">
    <property type="entry name" value="Homeodomain-like"/>
    <property type="match status" value="2"/>
</dbReference>
<dbReference type="InterPro" id="IPR012337">
    <property type="entry name" value="RNaseH-like_sf"/>
</dbReference>
<gene>
    <name evidence="2" type="ORF">SLINC_0150</name>
</gene>
<dbReference type="AlphaFoldDB" id="A0A1B1M1Q0"/>
<evidence type="ECO:0000313" key="3">
    <source>
        <dbReference type="Proteomes" id="UP000092598"/>
    </source>
</evidence>
<accession>A0A1B1M1Q0</accession>
<dbReference type="Pfam" id="PF13565">
    <property type="entry name" value="HTH_32"/>
    <property type="match status" value="1"/>
</dbReference>
<dbReference type="EMBL" id="CP016438">
    <property type="protein sequence ID" value="ANS62374.1"/>
    <property type="molecule type" value="Genomic_DNA"/>
</dbReference>
<evidence type="ECO:0000259" key="1">
    <source>
        <dbReference type="Pfam" id="PF13358"/>
    </source>
</evidence>
<dbReference type="PANTHER" id="PTHR30347">
    <property type="entry name" value="POTASSIUM CHANNEL RELATED"/>
    <property type="match status" value="1"/>
</dbReference>
<keyword evidence="3" id="KW-1185">Reference proteome</keyword>
<dbReference type="InterPro" id="IPR052702">
    <property type="entry name" value="MscS-like_channel"/>
</dbReference>
<dbReference type="InterPro" id="IPR036397">
    <property type="entry name" value="RNaseH_sf"/>
</dbReference>
<protein>
    <submittedName>
        <fullName evidence="2">Transposase</fullName>
    </submittedName>
</protein>
<feature type="domain" description="Tc1-like transposase DDE" evidence="1">
    <location>
        <begin position="216"/>
        <end position="361"/>
    </location>
</feature>
<dbReference type="PANTHER" id="PTHR30347:SF1">
    <property type="entry name" value="MECHANOSENSITIVE CHANNEL MSCK"/>
    <property type="match status" value="1"/>
</dbReference>
<evidence type="ECO:0000313" key="2">
    <source>
        <dbReference type="EMBL" id="ANS62374.1"/>
    </source>
</evidence>